<accession>A0A8J6L6T2</accession>
<organism evidence="2 3">
    <name type="scientific">Tenebrio molitor</name>
    <name type="common">Yellow mealworm beetle</name>
    <dbReference type="NCBI Taxonomy" id="7067"/>
    <lineage>
        <taxon>Eukaryota</taxon>
        <taxon>Metazoa</taxon>
        <taxon>Ecdysozoa</taxon>
        <taxon>Arthropoda</taxon>
        <taxon>Hexapoda</taxon>
        <taxon>Insecta</taxon>
        <taxon>Pterygota</taxon>
        <taxon>Neoptera</taxon>
        <taxon>Endopterygota</taxon>
        <taxon>Coleoptera</taxon>
        <taxon>Polyphaga</taxon>
        <taxon>Cucujiformia</taxon>
        <taxon>Tenebrionidae</taxon>
        <taxon>Tenebrio</taxon>
    </lineage>
</organism>
<comment type="caution">
    <text evidence="2">The sequence shown here is derived from an EMBL/GenBank/DDBJ whole genome shotgun (WGS) entry which is preliminary data.</text>
</comment>
<dbReference type="EMBL" id="JABDTM020028644">
    <property type="protein sequence ID" value="KAH0808612.1"/>
    <property type="molecule type" value="Genomic_DNA"/>
</dbReference>
<reference evidence="2" key="1">
    <citation type="journal article" date="2020" name="J Insects Food Feed">
        <title>The yellow mealworm (Tenebrio molitor) genome: a resource for the emerging insects as food and feed industry.</title>
        <authorList>
            <person name="Eriksson T."/>
            <person name="Andere A."/>
            <person name="Kelstrup H."/>
            <person name="Emery V."/>
            <person name="Picard C."/>
        </authorList>
    </citation>
    <scope>NUCLEOTIDE SEQUENCE</scope>
    <source>
        <strain evidence="2">Stoneville</strain>
        <tissue evidence="2">Whole head</tissue>
    </source>
</reference>
<reference evidence="2" key="2">
    <citation type="submission" date="2021-08" db="EMBL/GenBank/DDBJ databases">
        <authorList>
            <person name="Eriksson T."/>
        </authorList>
    </citation>
    <scope>NUCLEOTIDE SEQUENCE</scope>
    <source>
        <strain evidence="2">Stoneville</strain>
        <tissue evidence="2">Whole head</tissue>
    </source>
</reference>
<evidence type="ECO:0000313" key="3">
    <source>
        <dbReference type="Proteomes" id="UP000719412"/>
    </source>
</evidence>
<name>A0A8J6L6T2_TENMO</name>
<feature type="region of interest" description="Disordered" evidence="1">
    <location>
        <begin position="272"/>
        <end position="306"/>
    </location>
</feature>
<proteinExistence type="predicted"/>
<dbReference type="Proteomes" id="UP000719412">
    <property type="component" value="Unassembled WGS sequence"/>
</dbReference>
<gene>
    <name evidence="2" type="ORF">GEV33_014181</name>
</gene>
<evidence type="ECO:0000313" key="2">
    <source>
        <dbReference type="EMBL" id="KAH0808612.1"/>
    </source>
</evidence>
<evidence type="ECO:0000256" key="1">
    <source>
        <dbReference type="SAM" id="MobiDB-lite"/>
    </source>
</evidence>
<dbReference type="AlphaFoldDB" id="A0A8J6L6T2"/>
<protein>
    <submittedName>
        <fullName evidence="2">Uncharacterized protein</fullName>
    </submittedName>
</protein>
<sequence length="655" mass="72251">MRSEVVISATSRSDQLVIFSSPSDFLFGKRDSVYIGGNSSCQAISVALPSRSNRSVSRLINLNHPPIDTVTSRNGGGSSWGTHLATGIIFKANARLRQKPAPPVANQNLTFCCKNRKTISEKKSTVKKCRVMPSSYFHVNASCESAENLLTRGGLAPFGIKHLLRAGTGISMKFQRGMTDLAPKRGPEHPYPPKGERSPNKMDWMVTASISRPPLHNNTIEVHPGHPLMNGCVCQISRRVHPSGKSVPITSSYLRTTWLPARKRSAATFEMFPRSGRRSGPAGKNRSGLGLGRGRESKGGAIGSISDERNNLRNGILCTMGNSLDFTADQCDSDRLKASQLVHTQSLPQIYNRGIPPQAPMMPVNQPSSWIAPLEHLQRHWRGPPGKPPGIATGPGRSYLLHWRATIYEAIHIRNRVPRSATHRRFLLFIDYLQRRLDAGLAQVPVLPRIVVPQEADQSWHVHVVVVVEVAKPPANKMIDREGAVTGGISIGGRTSRLIIAGRVDSDFFISTTTVEVQVPGFGGFRTGCPHRPSTSTVSSPLCPRNSQLTDGDYVQDAASRRTETHKNESIRSYCLLRSSVRGKMENRKWDGSFYHLVVNSTEISGSGIGLDYVDNHVSHTRVPFLFSGPQRDTIFFLILRRSKENLYEKTVQDC</sequence>
<feature type="region of interest" description="Disordered" evidence="1">
    <location>
        <begin position="180"/>
        <end position="201"/>
    </location>
</feature>
<keyword evidence="3" id="KW-1185">Reference proteome</keyword>